<sequence>MPIYIPLSVKIAVTAGALIGGAVALGTNKERLLDAAEQIFQAGATFCKHQKEKVKQANMAFADSHSDGSFEYRESGTMSEFSSGQSTPDISDDEEDEEVDPEDFRKDLYIDELEYDLD</sequence>
<keyword evidence="3" id="KW-1185">Reference proteome</keyword>
<proteinExistence type="predicted"/>
<reference evidence="2 3" key="1">
    <citation type="submission" date="2024-01" db="EMBL/GenBank/DDBJ databases">
        <authorList>
            <consortium name="Genoscope - CEA"/>
            <person name="William W."/>
        </authorList>
    </citation>
    <scope>NUCLEOTIDE SEQUENCE [LARGE SCALE GENOMIC DNA]</scope>
    <source>
        <strain evidence="2 3">29B2s-10</strain>
    </source>
</reference>
<dbReference type="Proteomes" id="UP001497600">
    <property type="component" value="Chromosome H"/>
</dbReference>
<name>A0ABP0EKE5_9ASCO</name>
<dbReference type="EMBL" id="OZ004260">
    <property type="protein sequence ID" value="CAK7921207.1"/>
    <property type="molecule type" value="Genomic_DNA"/>
</dbReference>
<organism evidence="2 3">
    <name type="scientific">[Candida] anglica</name>
    <dbReference type="NCBI Taxonomy" id="148631"/>
    <lineage>
        <taxon>Eukaryota</taxon>
        <taxon>Fungi</taxon>
        <taxon>Dikarya</taxon>
        <taxon>Ascomycota</taxon>
        <taxon>Saccharomycotina</taxon>
        <taxon>Pichiomycetes</taxon>
        <taxon>Debaryomycetaceae</taxon>
        <taxon>Kurtzmaniella</taxon>
    </lineage>
</organism>
<evidence type="ECO:0000313" key="2">
    <source>
        <dbReference type="EMBL" id="CAK7921207.1"/>
    </source>
</evidence>
<feature type="compositionally biased region" description="Acidic residues" evidence="1">
    <location>
        <begin position="90"/>
        <end position="101"/>
    </location>
</feature>
<gene>
    <name evidence="2" type="ORF">CAAN4_H11474</name>
</gene>
<accession>A0ABP0EKE5</accession>
<feature type="region of interest" description="Disordered" evidence="1">
    <location>
        <begin position="70"/>
        <end position="105"/>
    </location>
</feature>
<protein>
    <submittedName>
        <fullName evidence="2">Uncharacterized protein</fullName>
    </submittedName>
</protein>
<evidence type="ECO:0000313" key="3">
    <source>
        <dbReference type="Proteomes" id="UP001497600"/>
    </source>
</evidence>
<evidence type="ECO:0000256" key="1">
    <source>
        <dbReference type="SAM" id="MobiDB-lite"/>
    </source>
</evidence>
<feature type="compositionally biased region" description="Polar residues" evidence="1">
    <location>
        <begin position="76"/>
        <end position="89"/>
    </location>
</feature>